<sequence>MSSAIAAAGKPSGSASAIVGTSARGYHTLKIDGYWCTKVTPTGEFLQSSQFSVGGRCWRINYYPNGMDSQTAGYISIYLKLDEIATEDVKAMFTIGFAKVPEKRLPWPWACTPVSVFGGEQMRGYPKFIKREDLEKSEYLKDDSFTIRCEIVVVQDICTKEARAPKFVTVPPPQLNQHLGDLLKTGKGADVVFEVGGESIAAHRCVLASRSSVFNVELFGAMKEGNTASVIRIDDMEAQVFKALLYFAYTDSLLETEKEDEEAMYPHLLVAADMYDMERLKLICEEKLCEHIKIDSVPTILALAEKYHCNGLKKACFDFLSCPARRSAVVSTDGFKHLYKSFPSLVMELISMPSPP</sequence>
<protein>
    <submittedName>
        <fullName evidence="5">Uncharacterized protein</fullName>
    </submittedName>
</protein>
<feature type="domain" description="MATH" evidence="4">
    <location>
        <begin position="24"/>
        <end position="151"/>
    </location>
</feature>
<dbReference type="InterPro" id="IPR011333">
    <property type="entry name" value="SKP1/BTB/POZ_sf"/>
</dbReference>
<dbReference type="Proteomes" id="UP000324705">
    <property type="component" value="Chromosome 1B"/>
</dbReference>
<dbReference type="CDD" id="cd00121">
    <property type="entry name" value="MATH"/>
    <property type="match status" value="1"/>
</dbReference>
<dbReference type="PROSITE" id="PS50144">
    <property type="entry name" value="MATH"/>
    <property type="match status" value="1"/>
</dbReference>
<dbReference type="Gene3D" id="2.60.210.10">
    <property type="entry name" value="Apoptosis, Tumor Necrosis Factor Receptor Associated Protein 2, Chain A"/>
    <property type="match status" value="1"/>
</dbReference>
<name>A0A9R0QZF6_TRITD</name>
<evidence type="ECO:0000256" key="2">
    <source>
        <dbReference type="ARBA" id="ARBA00010846"/>
    </source>
</evidence>
<dbReference type="Pfam" id="PF00651">
    <property type="entry name" value="BTB"/>
    <property type="match status" value="1"/>
</dbReference>
<dbReference type="InterPro" id="IPR000210">
    <property type="entry name" value="BTB/POZ_dom"/>
</dbReference>
<proteinExistence type="inferred from homology"/>
<dbReference type="EMBL" id="LT934112">
    <property type="protein sequence ID" value="VAH20393.1"/>
    <property type="molecule type" value="Genomic_DNA"/>
</dbReference>
<dbReference type="CDD" id="cd18280">
    <property type="entry name" value="BTB_POZ_BPM_plant"/>
    <property type="match status" value="1"/>
</dbReference>
<evidence type="ECO:0000256" key="1">
    <source>
        <dbReference type="ARBA" id="ARBA00004906"/>
    </source>
</evidence>
<dbReference type="PANTHER" id="PTHR26379:SF313">
    <property type="entry name" value="MATH DOMAIN-CONTAINING PROTEIN"/>
    <property type="match status" value="1"/>
</dbReference>
<organism evidence="5 6">
    <name type="scientific">Triticum turgidum subsp. durum</name>
    <name type="common">Durum wheat</name>
    <name type="synonym">Triticum durum</name>
    <dbReference type="NCBI Taxonomy" id="4567"/>
    <lineage>
        <taxon>Eukaryota</taxon>
        <taxon>Viridiplantae</taxon>
        <taxon>Streptophyta</taxon>
        <taxon>Embryophyta</taxon>
        <taxon>Tracheophyta</taxon>
        <taxon>Spermatophyta</taxon>
        <taxon>Magnoliopsida</taxon>
        <taxon>Liliopsida</taxon>
        <taxon>Poales</taxon>
        <taxon>Poaceae</taxon>
        <taxon>BOP clade</taxon>
        <taxon>Pooideae</taxon>
        <taxon>Triticodae</taxon>
        <taxon>Triticeae</taxon>
        <taxon>Triticinae</taxon>
        <taxon>Triticum</taxon>
    </lineage>
</organism>
<gene>
    <name evidence="5" type="ORF">TRITD_1Bv1G171500</name>
</gene>
<dbReference type="OMA" id="TIRCEIV"/>
<accession>A0A9R0QZF6</accession>
<dbReference type="Gene3D" id="1.25.40.420">
    <property type="match status" value="1"/>
</dbReference>
<dbReference type="InterPro" id="IPR056423">
    <property type="entry name" value="BACK_BPM_SPOP"/>
</dbReference>
<dbReference type="InterPro" id="IPR008974">
    <property type="entry name" value="TRAF-like"/>
</dbReference>
<comment type="similarity">
    <text evidence="2">Belongs to the Tdpoz family.</text>
</comment>
<dbReference type="SMART" id="SM00225">
    <property type="entry name" value="BTB"/>
    <property type="match status" value="1"/>
</dbReference>
<evidence type="ECO:0000259" key="3">
    <source>
        <dbReference type="PROSITE" id="PS50097"/>
    </source>
</evidence>
<dbReference type="InterPro" id="IPR045005">
    <property type="entry name" value="BPM1-6"/>
</dbReference>
<dbReference type="InterPro" id="IPR002083">
    <property type="entry name" value="MATH/TRAF_dom"/>
</dbReference>
<dbReference type="SUPFAM" id="SSF49599">
    <property type="entry name" value="TRAF domain-like"/>
    <property type="match status" value="1"/>
</dbReference>
<evidence type="ECO:0000313" key="5">
    <source>
        <dbReference type="EMBL" id="VAH20393.1"/>
    </source>
</evidence>
<dbReference type="Gramene" id="TRITD1Bv1G171500.1">
    <property type="protein sequence ID" value="TRITD1Bv1G171500.1"/>
    <property type="gene ID" value="TRITD1Bv1G171500"/>
</dbReference>
<comment type="pathway">
    <text evidence="1">Protein modification; protein ubiquitination.</text>
</comment>
<dbReference type="AlphaFoldDB" id="A0A9R0QZF6"/>
<reference evidence="5 6" key="1">
    <citation type="submission" date="2017-09" db="EMBL/GenBank/DDBJ databases">
        <authorList>
            <consortium name="International Durum Wheat Genome Sequencing Consortium (IDWGSC)"/>
            <person name="Milanesi L."/>
        </authorList>
    </citation>
    <scope>NUCLEOTIDE SEQUENCE [LARGE SCALE GENOMIC DNA]</scope>
    <source>
        <strain evidence="6">cv. Svevo</strain>
    </source>
</reference>
<dbReference type="PROSITE" id="PS50097">
    <property type="entry name" value="BTB"/>
    <property type="match status" value="1"/>
</dbReference>
<keyword evidence="6" id="KW-1185">Reference proteome</keyword>
<dbReference type="PANTHER" id="PTHR26379">
    <property type="entry name" value="BTB/POZ AND MATH DOMAIN-CONTAINING PROTEIN 1"/>
    <property type="match status" value="1"/>
</dbReference>
<evidence type="ECO:0000259" key="4">
    <source>
        <dbReference type="PROSITE" id="PS50144"/>
    </source>
</evidence>
<feature type="domain" description="BTB" evidence="3">
    <location>
        <begin position="189"/>
        <end position="257"/>
    </location>
</feature>
<dbReference type="Pfam" id="PF22486">
    <property type="entry name" value="MATH_2"/>
    <property type="match status" value="1"/>
</dbReference>
<dbReference type="Gene3D" id="3.30.710.10">
    <property type="entry name" value="Potassium Channel Kv1.1, Chain A"/>
    <property type="match status" value="1"/>
</dbReference>
<evidence type="ECO:0000313" key="6">
    <source>
        <dbReference type="Proteomes" id="UP000324705"/>
    </source>
</evidence>
<dbReference type="SUPFAM" id="SSF54695">
    <property type="entry name" value="POZ domain"/>
    <property type="match status" value="1"/>
</dbReference>
<dbReference type="Pfam" id="PF24570">
    <property type="entry name" value="BACK_BPM_SPOP"/>
    <property type="match status" value="1"/>
</dbReference>
<dbReference type="GO" id="GO:0016567">
    <property type="term" value="P:protein ubiquitination"/>
    <property type="evidence" value="ECO:0007669"/>
    <property type="project" value="InterPro"/>
</dbReference>